<dbReference type="SUPFAM" id="SSF57884">
    <property type="entry name" value="Ada DNA repair protein, N-terminal domain (N-Ada 10)"/>
    <property type="match status" value="1"/>
</dbReference>
<dbReference type="Pfam" id="PF01022">
    <property type="entry name" value="HTH_5"/>
    <property type="match status" value="1"/>
</dbReference>
<keyword evidence="1" id="KW-0010">Activator</keyword>
<dbReference type="CDD" id="cd00090">
    <property type="entry name" value="HTH_ARSR"/>
    <property type="match status" value="1"/>
</dbReference>
<name>A0A1H7XCN8_9BACT</name>
<dbReference type="EMBL" id="FOBB01000004">
    <property type="protein sequence ID" value="SEM31642.1"/>
    <property type="molecule type" value="Genomic_DNA"/>
</dbReference>
<dbReference type="GO" id="GO:0008168">
    <property type="term" value="F:methyltransferase activity"/>
    <property type="evidence" value="ECO:0007669"/>
    <property type="project" value="InterPro"/>
</dbReference>
<dbReference type="GO" id="GO:0006281">
    <property type="term" value="P:DNA repair"/>
    <property type="evidence" value="ECO:0007669"/>
    <property type="project" value="InterPro"/>
</dbReference>
<dbReference type="SMART" id="SM00418">
    <property type="entry name" value="HTH_ARSR"/>
    <property type="match status" value="1"/>
</dbReference>
<evidence type="ECO:0000256" key="1">
    <source>
        <dbReference type="ARBA" id="ARBA00023159"/>
    </source>
</evidence>
<dbReference type="InterPro" id="IPR036390">
    <property type="entry name" value="WH_DNA-bd_sf"/>
</dbReference>
<evidence type="ECO:0000313" key="3">
    <source>
        <dbReference type="EMBL" id="SEM31642.1"/>
    </source>
</evidence>
<dbReference type="GO" id="GO:0003700">
    <property type="term" value="F:DNA-binding transcription factor activity"/>
    <property type="evidence" value="ECO:0007669"/>
    <property type="project" value="InterPro"/>
</dbReference>
<evidence type="ECO:0000313" key="4">
    <source>
        <dbReference type="Proteomes" id="UP000198984"/>
    </source>
</evidence>
<dbReference type="STRING" id="573321.SAMN04488505_10436"/>
<dbReference type="PRINTS" id="PR00778">
    <property type="entry name" value="HTHARSR"/>
</dbReference>
<dbReference type="AlphaFoldDB" id="A0A1H7XCN8"/>
<dbReference type="PANTHER" id="PTHR38600:SF1">
    <property type="entry name" value="TRANSCRIPTIONAL REGULATORY PROTEIN"/>
    <property type="match status" value="1"/>
</dbReference>
<accession>A0A1H7XCN8</accession>
<dbReference type="NCBIfam" id="NF033788">
    <property type="entry name" value="HTH_metalloreg"/>
    <property type="match status" value="1"/>
</dbReference>
<dbReference type="OrthoDB" id="9783680at2"/>
<protein>
    <submittedName>
        <fullName evidence="3">Helix-turn-helix domain-containing protein</fullName>
    </submittedName>
</protein>
<dbReference type="PANTHER" id="PTHR38600">
    <property type="entry name" value="TRANSCRIPTIONAL REGULATORY PROTEIN"/>
    <property type="match status" value="1"/>
</dbReference>
<keyword evidence="4" id="KW-1185">Reference proteome</keyword>
<dbReference type="SUPFAM" id="SSF46785">
    <property type="entry name" value="Winged helix' DNA-binding domain"/>
    <property type="match status" value="1"/>
</dbReference>
<dbReference type="InterPro" id="IPR011991">
    <property type="entry name" value="ArsR-like_HTH"/>
</dbReference>
<reference evidence="3 4" key="1">
    <citation type="submission" date="2016-10" db="EMBL/GenBank/DDBJ databases">
        <authorList>
            <person name="de Groot N.N."/>
        </authorList>
    </citation>
    <scope>NUCLEOTIDE SEQUENCE [LARGE SCALE GENOMIC DNA]</scope>
    <source>
        <strain evidence="3 4">DSM 21039</strain>
    </source>
</reference>
<proteinExistence type="predicted"/>
<dbReference type="Gene3D" id="1.10.10.10">
    <property type="entry name" value="Winged helix-like DNA-binding domain superfamily/Winged helix DNA-binding domain"/>
    <property type="match status" value="1"/>
</dbReference>
<evidence type="ECO:0000259" key="2">
    <source>
        <dbReference type="PROSITE" id="PS50987"/>
    </source>
</evidence>
<sequence length="176" mass="20492">MDELFKGLADPVRRQILELLLQQPLNVNQINEHFSDISRQAVSKHVSVLEDCGWIRIYQAGRERYGYLNKTAFYQLKDWLQDYLNLDQRSLKNDHGVFLERTTYKKGSPLTYPVMLQAMLSKDKDFDTLFYNAVKTTGIFCKPSCSANPRPDNVIFYANRDEALKNGFRACKRCKP</sequence>
<dbReference type="Proteomes" id="UP000198984">
    <property type="component" value="Unassembled WGS sequence"/>
</dbReference>
<dbReference type="InterPro" id="IPR036388">
    <property type="entry name" value="WH-like_DNA-bd_sf"/>
</dbReference>
<gene>
    <name evidence="3" type="ORF">SAMN04488505_10436</name>
</gene>
<dbReference type="Pfam" id="PF02805">
    <property type="entry name" value="Ada_Zn_binding"/>
    <property type="match status" value="1"/>
</dbReference>
<dbReference type="InterPro" id="IPR004026">
    <property type="entry name" value="Ada_DNA_repair_Zn-bd"/>
</dbReference>
<dbReference type="InterPro" id="IPR001845">
    <property type="entry name" value="HTH_ArsR_DNA-bd_dom"/>
</dbReference>
<dbReference type="GO" id="GO:0008270">
    <property type="term" value="F:zinc ion binding"/>
    <property type="evidence" value="ECO:0007669"/>
    <property type="project" value="InterPro"/>
</dbReference>
<dbReference type="GO" id="GO:0003677">
    <property type="term" value="F:DNA binding"/>
    <property type="evidence" value="ECO:0007669"/>
    <property type="project" value="InterPro"/>
</dbReference>
<organism evidence="3 4">
    <name type="scientific">Chitinophaga rupis</name>
    <dbReference type="NCBI Taxonomy" id="573321"/>
    <lineage>
        <taxon>Bacteria</taxon>
        <taxon>Pseudomonadati</taxon>
        <taxon>Bacteroidota</taxon>
        <taxon>Chitinophagia</taxon>
        <taxon>Chitinophagales</taxon>
        <taxon>Chitinophagaceae</taxon>
        <taxon>Chitinophaga</taxon>
    </lineage>
</organism>
<dbReference type="InterPro" id="IPR035451">
    <property type="entry name" value="Ada-like_dom_sf"/>
</dbReference>
<feature type="domain" description="HTH arsR-type" evidence="2">
    <location>
        <begin position="1"/>
        <end position="88"/>
    </location>
</feature>
<dbReference type="RefSeq" id="WP_089914375.1">
    <property type="nucleotide sequence ID" value="NZ_FOBB01000004.1"/>
</dbReference>
<dbReference type="Gene3D" id="3.40.10.10">
    <property type="entry name" value="DNA Methylphosphotriester Repair Domain"/>
    <property type="match status" value="1"/>
</dbReference>
<dbReference type="PROSITE" id="PS50987">
    <property type="entry name" value="HTH_ARSR_2"/>
    <property type="match status" value="1"/>
</dbReference>